<proteinExistence type="predicted"/>
<dbReference type="RefSeq" id="WP_085417588.1">
    <property type="nucleotide sequence ID" value="NZ_CAUJPY010000075.1"/>
</dbReference>
<dbReference type="EMBL" id="LR134313">
    <property type="protein sequence ID" value="VEF00446.1"/>
    <property type="molecule type" value="Genomic_DNA"/>
</dbReference>
<evidence type="ECO:0000313" key="2">
    <source>
        <dbReference type="Proteomes" id="UP000279284"/>
    </source>
</evidence>
<dbReference type="Proteomes" id="UP000279284">
    <property type="component" value="Chromosome"/>
</dbReference>
<dbReference type="SUPFAM" id="SSF160631">
    <property type="entry name" value="SMI1/KNR4-like"/>
    <property type="match status" value="1"/>
</dbReference>
<evidence type="ECO:0000313" key="1">
    <source>
        <dbReference type="EMBL" id="VEF00446.1"/>
    </source>
</evidence>
<accession>A0A1X3CKH5</accession>
<evidence type="ECO:0008006" key="3">
    <source>
        <dbReference type="Google" id="ProtNLM"/>
    </source>
</evidence>
<protein>
    <recommendedName>
        <fullName evidence="3">SMI1 / KNR4 family</fullName>
    </recommendedName>
</protein>
<dbReference type="OrthoDB" id="8794977at2"/>
<gene>
    <name evidence="1" type="ORF">NCTC10296_00858</name>
</gene>
<keyword evidence="2" id="KW-1185">Reference proteome</keyword>
<name>A0A1X3CKH5_9NEIS</name>
<dbReference type="AlphaFoldDB" id="A0A1X3CKH5"/>
<organism evidence="1 2">
    <name type="scientific">Neisseria canis</name>
    <dbReference type="NCBI Taxonomy" id="493"/>
    <lineage>
        <taxon>Bacteria</taxon>
        <taxon>Pseudomonadati</taxon>
        <taxon>Pseudomonadota</taxon>
        <taxon>Betaproteobacteria</taxon>
        <taxon>Neisseriales</taxon>
        <taxon>Neisseriaceae</taxon>
        <taxon>Neisseria</taxon>
    </lineage>
</organism>
<sequence>MFTIQSEDNIFEDFKRRSTKITKLDKLPKLDNLYLLFLSEFEGLQISSSIFIFGYEKALNENRYLEKNYPECSEQFWVIGAAGQGDEWFINKSNYLIYYYDHDLGEYENSAFDCLNISFLQFLQLAYLYKELEDYQDNHYDLNSETQLQFINAVNMLHKNLFDIYPFESF</sequence>
<reference evidence="1 2" key="1">
    <citation type="submission" date="2018-12" db="EMBL/GenBank/DDBJ databases">
        <authorList>
            <consortium name="Pathogen Informatics"/>
        </authorList>
    </citation>
    <scope>NUCLEOTIDE SEQUENCE [LARGE SCALE GENOMIC DNA]</scope>
    <source>
        <strain evidence="1 2">NCTC10296</strain>
    </source>
</reference>
<dbReference type="InterPro" id="IPR037883">
    <property type="entry name" value="Knr4/Smi1-like_sf"/>
</dbReference>
<dbReference type="KEGG" id="nci:NCTC10296_00858"/>